<dbReference type="InterPro" id="IPR027417">
    <property type="entry name" value="P-loop_NTPase"/>
</dbReference>
<evidence type="ECO:0000256" key="12">
    <source>
        <dbReference type="PIRSR" id="PIRSR606689-2"/>
    </source>
</evidence>
<evidence type="ECO:0000256" key="1">
    <source>
        <dbReference type="ARBA" id="ARBA00004389"/>
    </source>
</evidence>
<feature type="transmembrane region" description="Helical" evidence="13">
    <location>
        <begin position="6"/>
        <end position="27"/>
    </location>
</feature>
<keyword evidence="8 11" id="KW-0342">GTP-binding</keyword>
<evidence type="ECO:0000256" key="8">
    <source>
        <dbReference type="ARBA" id="ARBA00023134"/>
    </source>
</evidence>
<keyword evidence="12" id="KW-0460">Magnesium</keyword>
<dbReference type="GO" id="GO:0034067">
    <property type="term" value="P:protein localization to Golgi apparatus"/>
    <property type="evidence" value="ECO:0007669"/>
    <property type="project" value="TreeGrafter"/>
</dbReference>
<proteinExistence type="inferred from homology"/>
<dbReference type="Gene3D" id="3.40.50.300">
    <property type="entry name" value="P-loop containing nucleotide triphosphate hydrolases"/>
    <property type="match status" value="1"/>
</dbReference>
<feature type="binding site" evidence="11">
    <location>
        <begin position="40"/>
        <end position="47"/>
    </location>
    <ligand>
        <name>GTP</name>
        <dbReference type="ChEBI" id="CHEBI:37565"/>
    </ligand>
</feature>
<dbReference type="Proteomes" id="UP000603453">
    <property type="component" value="Unassembled WGS sequence"/>
</dbReference>
<dbReference type="GO" id="GO:0005789">
    <property type="term" value="C:endoplasmic reticulum membrane"/>
    <property type="evidence" value="ECO:0007669"/>
    <property type="project" value="UniProtKB-SubCell"/>
</dbReference>
<reference evidence="14" key="1">
    <citation type="submission" date="2020-12" db="EMBL/GenBank/DDBJ databases">
        <title>Metabolic potential, ecology and presence of endohyphal bacteria is reflected in genomic diversity of Mucoromycotina.</title>
        <authorList>
            <person name="Muszewska A."/>
            <person name="Okrasinska A."/>
            <person name="Steczkiewicz K."/>
            <person name="Drgas O."/>
            <person name="Orlowska M."/>
            <person name="Perlinska-Lenart U."/>
            <person name="Aleksandrzak-Piekarczyk T."/>
            <person name="Szatraj K."/>
            <person name="Zielenkiewicz U."/>
            <person name="Pilsyk S."/>
            <person name="Malc E."/>
            <person name="Mieczkowski P."/>
            <person name="Kruszewska J.S."/>
            <person name="Biernat P."/>
            <person name="Pawlowska J."/>
        </authorList>
    </citation>
    <scope>NUCLEOTIDE SEQUENCE</scope>
    <source>
        <strain evidence="14">WA0000017839</strain>
    </source>
</reference>
<evidence type="ECO:0000256" key="4">
    <source>
        <dbReference type="ARBA" id="ARBA00022692"/>
    </source>
</evidence>
<dbReference type="GO" id="GO:0003924">
    <property type="term" value="F:GTPase activity"/>
    <property type="evidence" value="ECO:0007669"/>
    <property type="project" value="InterPro"/>
</dbReference>
<keyword evidence="9 13" id="KW-0472">Membrane</keyword>
<feature type="binding site" evidence="11">
    <location>
        <begin position="145"/>
        <end position="148"/>
    </location>
    <ligand>
        <name>GTP</name>
        <dbReference type="ChEBI" id="CHEBI:37565"/>
    </ligand>
</feature>
<keyword evidence="12" id="KW-0479">Metal-binding</keyword>
<protein>
    <recommendedName>
        <fullName evidence="3">Signal recognition particle receptor subunit beta</fullName>
    </recommendedName>
</protein>
<dbReference type="GO" id="GO:0005794">
    <property type="term" value="C:Golgi apparatus"/>
    <property type="evidence" value="ECO:0007669"/>
    <property type="project" value="TreeGrafter"/>
</dbReference>
<evidence type="ECO:0000313" key="15">
    <source>
        <dbReference type="Proteomes" id="UP000603453"/>
    </source>
</evidence>
<comment type="similarity">
    <text evidence="2">Belongs to the SRP receptor beta subunit family.</text>
</comment>
<dbReference type="InterPro" id="IPR006689">
    <property type="entry name" value="Small_GTPase_ARF/SAR"/>
</dbReference>
<accession>A0A8H7R6L3</accession>
<evidence type="ECO:0000256" key="5">
    <source>
        <dbReference type="ARBA" id="ARBA00022741"/>
    </source>
</evidence>
<gene>
    <name evidence="14" type="ORF">INT47_007154</name>
</gene>
<evidence type="ECO:0000256" key="13">
    <source>
        <dbReference type="SAM" id="Phobius"/>
    </source>
</evidence>
<evidence type="ECO:0000256" key="2">
    <source>
        <dbReference type="ARBA" id="ARBA00005619"/>
    </source>
</evidence>
<evidence type="ECO:0000256" key="10">
    <source>
        <dbReference type="ARBA" id="ARBA00023170"/>
    </source>
</evidence>
<evidence type="ECO:0000256" key="9">
    <source>
        <dbReference type="ARBA" id="ARBA00023136"/>
    </source>
</evidence>
<dbReference type="InterPro" id="IPR024156">
    <property type="entry name" value="Small_GTPase_ARF"/>
</dbReference>
<evidence type="ECO:0000256" key="3">
    <source>
        <dbReference type="ARBA" id="ARBA00020256"/>
    </source>
</evidence>
<evidence type="ECO:0000256" key="7">
    <source>
        <dbReference type="ARBA" id="ARBA00022989"/>
    </source>
</evidence>
<dbReference type="PRINTS" id="PR00328">
    <property type="entry name" value="SAR1GTPBP"/>
</dbReference>
<dbReference type="PANTHER" id="PTHR45909:SF1">
    <property type="entry name" value="ADP-RIBOSYLATION FACTOR-RELATED PROTEIN 1"/>
    <property type="match status" value="1"/>
</dbReference>
<dbReference type="OrthoDB" id="41266at2759"/>
<keyword evidence="6" id="KW-0256">Endoplasmic reticulum</keyword>
<comment type="subcellular location">
    <subcellularLocation>
        <location evidence="1">Endoplasmic reticulum membrane</location>
        <topology evidence="1">Single-pass membrane protein</topology>
    </subcellularLocation>
</comment>
<keyword evidence="15" id="KW-1185">Reference proteome</keyword>
<dbReference type="AlphaFoldDB" id="A0A8H7R6L3"/>
<dbReference type="EMBL" id="JAEPRD010000037">
    <property type="protein sequence ID" value="KAG2205369.1"/>
    <property type="molecule type" value="Genomic_DNA"/>
</dbReference>
<dbReference type="GO" id="GO:0046872">
    <property type="term" value="F:metal ion binding"/>
    <property type="evidence" value="ECO:0007669"/>
    <property type="project" value="UniProtKB-KW"/>
</dbReference>
<dbReference type="SMART" id="SM00177">
    <property type="entry name" value="ARF"/>
    <property type="match status" value="1"/>
</dbReference>
<keyword evidence="5 11" id="KW-0547">Nucleotide-binding</keyword>
<keyword evidence="7 13" id="KW-1133">Transmembrane helix</keyword>
<evidence type="ECO:0000256" key="11">
    <source>
        <dbReference type="PIRSR" id="PIRSR606689-1"/>
    </source>
</evidence>
<dbReference type="InterPro" id="IPR019009">
    <property type="entry name" value="SRP_receptor_beta_su"/>
</dbReference>
<keyword evidence="10" id="KW-0675">Receptor</keyword>
<feature type="binding site" evidence="12">
    <location>
        <position position="47"/>
    </location>
    <ligand>
        <name>Mg(2+)</name>
        <dbReference type="ChEBI" id="CHEBI:18420"/>
    </ligand>
</feature>
<dbReference type="CDD" id="cd04105">
    <property type="entry name" value="SR_beta"/>
    <property type="match status" value="1"/>
</dbReference>
<name>A0A8H7R6L3_9FUNG</name>
<keyword evidence="4 13" id="KW-0812">Transmembrane</keyword>
<sequence length="227" mass="25781">MDNSLLIKAIVAVTVLILVTVIGLSLFTKKQNKNTILLLGVSDAGKTAMYIMLRYGQMRPTVSSMKENEGQVTIANKLFELVDMPGHDRVRYRFADFLPVTRSIVFVVDSTTLSRQIRPVAEYLYDVLAKQVVQKQRTPVLIACNKSDMITALPTEKIKFMLESELNRLRGTRTARVEQQEGDEQEAFLGYEGEDFKFDHIDNPVEFESCSVENKDLEKVKNWIVVA</sequence>
<dbReference type="PANTHER" id="PTHR45909">
    <property type="entry name" value="ADP-RIBOSYLATION FACTOR-RELATED PROTEIN 1"/>
    <property type="match status" value="1"/>
</dbReference>
<feature type="binding site" evidence="12">
    <location>
        <position position="64"/>
    </location>
    <ligand>
        <name>Mg(2+)</name>
        <dbReference type="ChEBI" id="CHEBI:18420"/>
    </ligand>
</feature>
<dbReference type="GO" id="GO:0006886">
    <property type="term" value="P:intracellular protein transport"/>
    <property type="evidence" value="ECO:0007669"/>
    <property type="project" value="TreeGrafter"/>
</dbReference>
<dbReference type="SUPFAM" id="SSF52540">
    <property type="entry name" value="P-loop containing nucleoside triphosphate hydrolases"/>
    <property type="match status" value="1"/>
</dbReference>
<dbReference type="Pfam" id="PF09439">
    <property type="entry name" value="SRPRB"/>
    <property type="match status" value="1"/>
</dbReference>
<evidence type="ECO:0000256" key="6">
    <source>
        <dbReference type="ARBA" id="ARBA00022824"/>
    </source>
</evidence>
<feature type="binding site" evidence="11">
    <location>
        <position position="86"/>
    </location>
    <ligand>
        <name>GTP</name>
        <dbReference type="ChEBI" id="CHEBI:37565"/>
    </ligand>
</feature>
<comment type="caution">
    <text evidence="14">The sequence shown here is derived from an EMBL/GenBank/DDBJ whole genome shotgun (WGS) entry which is preliminary data.</text>
</comment>
<dbReference type="GO" id="GO:0043001">
    <property type="term" value="P:Golgi to plasma membrane protein transport"/>
    <property type="evidence" value="ECO:0007669"/>
    <property type="project" value="TreeGrafter"/>
</dbReference>
<organism evidence="14 15">
    <name type="scientific">Mucor saturninus</name>
    <dbReference type="NCBI Taxonomy" id="64648"/>
    <lineage>
        <taxon>Eukaryota</taxon>
        <taxon>Fungi</taxon>
        <taxon>Fungi incertae sedis</taxon>
        <taxon>Mucoromycota</taxon>
        <taxon>Mucoromycotina</taxon>
        <taxon>Mucoromycetes</taxon>
        <taxon>Mucorales</taxon>
        <taxon>Mucorineae</taxon>
        <taxon>Mucoraceae</taxon>
        <taxon>Mucor</taxon>
    </lineage>
</organism>
<dbReference type="GO" id="GO:0005525">
    <property type="term" value="F:GTP binding"/>
    <property type="evidence" value="ECO:0007669"/>
    <property type="project" value="UniProtKB-KW"/>
</dbReference>
<evidence type="ECO:0000313" key="14">
    <source>
        <dbReference type="EMBL" id="KAG2205369.1"/>
    </source>
</evidence>